<dbReference type="EMBL" id="VILF01000006">
    <property type="protein sequence ID" value="MTJ45624.1"/>
    <property type="molecule type" value="Genomic_DNA"/>
</dbReference>
<gene>
    <name evidence="1" type="ORF">FJR39_21870</name>
</gene>
<organism evidence="1 2">
    <name type="scientific">Dolichospermum flos-aquae UHCC 0037</name>
    <dbReference type="NCBI Taxonomy" id="2590026"/>
    <lineage>
        <taxon>Bacteria</taxon>
        <taxon>Bacillati</taxon>
        <taxon>Cyanobacteriota</taxon>
        <taxon>Cyanophyceae</taxon>
        <taxon>Nostocales</taxon>
        <taxon>Aphanizomenonaceae</taxon>
        <taxon>Dolichospermum</taxon>
    </lineage>
</organism>
<proteinExistence type="predicted"/>
<keyword evidence="2" id="KW-1185">Reference proteome</keyword>
<dbReference type="Proteomes" id="UP001517388">
    <property type="component" value="Unassembled WGS sequence"/>
</dbReference>
<sequence length="108" mass="12829">MTDYMTKTEFAKRFETFQNSPEMEIYKNLLALKASFRVFNGNFNELQEYLEHLKTPNEPLVKYSYNKRENIEALIDESSRLFHNFLSSAKSLVDHTRVIVNRLETSKK</sequence>
<reference evidence="2" key="1">
    <citation type="journal article" date="2020" name="Toxins">
        <title>Phylogenomic Analysis of Secondary Metabolism in the Toxic Cyanobacterial Genera Anabaena, Dolichospermum and Aphanizomenon.</title>
        <authorList>
            <person name="Oesterholm J."/>
            <person name="Popin R.V."/>
            <person name="Fewer D.P."/>
            <person name="Sivonen K."/>
        </authorList>
    </citation>
    <scope>NUCLEOTIDE SEQUENCE [LARGE SCALE GENOMIC DNA]</scope>
    <source>
        <strain evidence="2">UHCC 0037</strain>
    </source>
</reference>
<protein>
    <submittedName>
        <fullName evidence="1">Uncharacterized protein</fullName>
    </submittedName>
</protein>
<evidence type="ECO:0000313" key="1">
    <source>
        <dbReference type="EMBL" id="MTJ45624.1"/>
    </source>
</evidence>
<comment type="caution">
    <text evidence="1">The sequence shown here is derived from an EMBL/GenBank/DDBJ whole genome shotgun (WGS) entry which is preliminary data.</text>
</comment>
<evidence type="ECO:0000313" key="2">
    <source>
        <dbReference type="Proteomes" id="UP001517388"/>
    </source>
</evidence>
<name>A0ACC7SBL4_DOLFA</name>
<accession>A0ACC7SBL4</accession>